<dbReference type="Gene3D" id="2.40.10.10">
    <property type="entry name" value="Trypsin-like serine proteases"/>
    <property type="match status" value="1"/>
</dbReference>
<evidence type="ECO:0000256" key="1">
    <source>
        <dbReference type="SAM" id="Coils"/>
    </source>
</evidence>
<name>A0ABQ9EL64_TEGGR</name>
<gene>
    <name evidence="5" type="ORF">KUTeg_017723</name>
</gene>
<dbReference type="Proteomes" id="UP001217089">
    <property type="component" value="Unassembled WGS sequence"/>
</dbReference>
<dbReference type="InterPro" id="IPR002035">
    <property type="entry name" value="VWF_A"/>
</dbReference>
<organism evidence="5 6">
    <name type="scientific">Tegillarca granosa</name>
    <name type="common">Malaysian cockle</name>
    <name type="synonym">Anadara granosa</name>
    <dbReference type="NCBI Taxonomy" id="220873"/>
    <lineage>
        <taxon>Eukaryota</taxon>
        <taxon>Metazoa</taxon>
        <taxon>Spiralia</taxon>
        <taxon>Lophotrochozoa</taxon>
        <taxon>Mollusca</taxon>
        <taxon>Bivalvia</taxon>
        <taxon>Autobranchia</taxon>
        <taxon>Pteriomorphia</taxon>
        <taxon>Arcoida</taxon>
        <taxon>Arcoidea</taxon>
        <taxon>Arcidae</taxon>
        <taxon>Tegillarca</taxon>
    </lineage>
</organism>
<feature type="coiled-coil region" evidence="1">
    <location>
        <begin position="306"/>
        <end position="363"/>
    </location>
</feature>
<evidence type="ECO:0008006" key="7">
    <source>
        <dbReference type="Google" id="ProtNLM"/>
    </source>
</evidence>
<dbReference type="InterPro" id="IPR010606">
    <property type="entry name" value="Mib_Herc2"/>
</dbReference>
<comment type="caution">
    <text evidence="5">The sequence shown here is derived from an EMBL/GenBank/DDBJ whole genome shotgun (WGS) entry which is preliminary data.</text>
</comment>
<dbReference type="Gene3D" id="2.30.30.40">
    <property type="entry name" value="SH3 Domains"/>
    <property type="match status" value="1"/>
</dbReference>
<evidence type="ECO:0000259" key="4">
    <source>
        <dbReference type="PROSITE" id="PS51416"/>
    </source>
</evidence>
<feature type="domain" description="VWFA" evidence="3">
    <location>
        <begin position="691"/>
        <end position="890"/>
    </location>
</feature>
<feature type="domain" description="MIB/HERC2" evidence="4">
    <location>
        <begin position="1003"/>
        <end position="1077"/>
    </location>
</feature>
<dbReference type="InterPro" id="IPR043504">
    <property type="entry name" value="Peptidase_S1_PA_chymotrypsin"/>
</dbReference>
<evidence type="ECO:0000313" key="5">
    <source>
        <dbReference type="EMBL" id="KAJ8304140.1"/>
    </source>
</evidence>
<sequence length="1403" mass="159721">MTTFYNNLSKLVLEIGANVLRKILEYQYKNDGISNFGTFLDMNKHKLFHGWKPDVTCCDSECMHLARRSRALISNQQWTLLYRQIRHDHVTIYPFCPCQYIKSNVTLSDLDIMTSSQLLSITSSNLSSSVINAITEITKLRNDLSRVKSTKIEMTRYLQYWRSADQAIVMLAGIISTNYQQEVKEQIRRLYLPGNILEEISNLSTSFSESMENFSTVSSPPPPPSTISSPPPSSTELMLIDEKLQEIQDDILDIKADVISIKQSYRVPQKYAGSEKELPGTDFVENPELALVDLEARLNAAFGGWFLKLKTQYTELSEKMDRLVDNEKLKLIDEDIDKISNKLEILENQNIDVIKKLDDITNLPKSRLVVPETLTRSQPVSVHNARFIKQTATEHLDHAQKKLLARDSVLTQVKVNDDLSIENKSDNTSFTWTERTKRVYLPRDNIRENKQKDESNFLVRQSNRELVKEAANDTVQNRDDHVMTNFEAGKVNIPDGCFNTNQRSFRDSVYQTLGNEQKQKSVVNTDPSDRLSDGVGYHEDILHSKTEYKDTSLDKMSTVQENSEVHTSGINLSDSWMQRSGAPRIIRKEYKIQKTHTIDDITEDSRILGPAKADMIQNRSSIQSQINTEVDGKQETVSDIIDKALDKAIQSGEIHIERENDDIQKLSSIGSTDRNSSIHEEQEVEETEEQKIFNYLDFAGLPHSREFKVIVEQAIKDIENIAINRGLEENIGIVMFGKENKLLQVLTNDYIKVRQAIEQVTVDGTSPMLTGLLLSYIAIEIAGGATSILGHIVNPRIILLTDGRPTDDTFMSDVSIEYKEKSAEVRQKNIAFAEKLFNKGYSIYCVAIGQSSNKDFLHELSIVSDGSTFDMDKSEELGKCFQYHNIVGKVVSRLPDQFDSLECDNILTDEMKKNTPDFNQEDTSNIKAILKTNGIPICEEYDTLPHLGTRVCERSASGGGILLGTIIKHINKKEVTILWDDEREENTIFCGGVKHLEVVNVPRKLKKDELIREGVRAIRGAAWKYGDADGGIGSFGLVYRVTNEGIVKVRWDNGKRGKYHFDGVHEERNEVQIHKSSLWKKDPFDKQTHSIGMLVSPAVLGTGFRVGDKYVMTAYHLVKDIKAHLQIRFLISTEEGKTVNTFESFNLKTAVAYFDEDLDIALLELEECSKPYPPALGIYTSLLTSSQAENVHVLGFGADGYMTVLKCKIHPSKKAGTHEIKAVIPERNFTDEKKEEQLDKYRPINDPNKIILKCSHWQNGMDGAVGLAEIENDVFVVFMYLKAYPLFVWQSVEHQLGIDRPSVLEQGILTKTITDLVKASHPEVNKRILTKEFKMVWQIQQEEWEDFPADISDKLDTSFIHRGDKTCIITLNGYRLYRSSKSWLSLRKQRLWVHRYLENLKEN</sequence>
<feature type="compositionally biased region" description="Pro residues" evidence="2">
    <location>
        <begin position="219"/>
        <end position="233"/>
    </location>
</feature>
<dbReference type="Gene3D" id="3.40.50.410">
    <property type="entry name" value="von Willebrand factor, type A domain"/>
    <property type="match status" value="1"/>
</dbReference>
<protein>
    <recommendedName>
        <fullName evidence="7">VWFA domain-containing protein</fullName>
    </recommendedName>
</protein>
<evidence type="ECO:0000256" key="2">
    <source>
        <dbReference type="SAM" id="MobiDB-lite"/>
    </source>
</evidence>
<accession>A0ABQ9EL64</accession>
<dbReference type="SUPFAM" id="SSF50494">
    <property type="entry name" value="Trypsin-like serine proteases"/>
    <property type="match status" value="1"/>
</dbReference>
<keyword evidence="1" id="KW-0175">Coiled coil</keyword>
<proteinExistence type="predicted"/>
<dbReference type="PROSITE" id="PS50234">
    <property type="entry name" value="VWFA"/>
    <property type="match status" value="1"/>
</dbReference>
<dbReference type="SUPFAM" id="SSF53300">
    <property type="entry name" value="vWA-like"/>
    <property type="match status" value="1"/>
</dbReference>
<dbReference type="CDD" id="cd00198">
    <property type="entry name" value="vWFA"/>
    <property type="match status" value="1"/>
</dbReference>
<reference evidence="5 6" key="1">
    <citation type="submission" date="2022-12" db="EMBL/GenBank/DDBJ databases">
        <title>Chromosome-level genome of Tegillarca granosa.</title>
        <authorList>
            <person name="Kim J."/>
        </authorList>
    </citation>
    <scope>NUCLEOTIDE SEQUENCE [LARGE SCALE GENOMIC DNA]</scope>
    <source>
        <strain evidence="5">Teg-2019</strain>
        <tissue evidence="5">Adductor muscle</tissue>
    </source>
</reference>
<dbReference type="SUPFAM" id="SSF159034">
    <property type="entry name" value="Mib/herc2 domain-like"/>
    <property type="match status" value="1"/>
</dbReference>
<dbReference type="InterPro" id="IPR036465">
    <property type="entry name" value="vWFA_dom_sf"/>
</dbReference>
<dbReference type="InterPro" id="IPR037252">
    <property type="entry name" value="Mib_Herc2_sf"/>
</dbReference>
<feature type="region of interest" description="Disordered" evidence="2">
    <location>
        <begin position="212"/>
        <end position="233"/>
    </location>
</feature>
<keyword evidence="6" id="KW-1185">Reference proteome</keyword>
<dbReference type="InterPro" id="IPR009003">
    <property type="entry name" value="Peptidase_S1_PA"/>
</dbReference>
<evidence type="ECO:0000259" key="3">
    <source>
        <dbReference type="PROSITE" id="PS50234"/>
    </source>
</evidence>
<dbReference type="EMBL" id="JARBDR010000903">
    <property type="protein sequence ID" value="KAJ8304140.1"/>
    <property type="molecule type" value="Genomic_DNA"/>
</dbReference>
<evidence type="ECO:0000313" key="6">
    <source>
        <dbReference type="Proteomes" id="UP001217089"/>
    </source>
</evidence>
<dbReference type="PROSITE" id="PS51416">
    <property type="entry name" value="MIB_HERC2"/>
    <property type="match status" value="1"/>
</dbReference>